<feature type="region of interest" description="Disordered" evidence="1">
    <location>
        <begin position="114"/>
        <end position="195"/>
    </location>
</feature>
<keyword evidence="5" id="KW-1185">Reference proteome</keyword>
<gene>
    <name evidence="3" type="ORF">GCM10007888_38570</name>
    <name evidence="2" type="ORF">MOX02_44730</name>
</gene>
<evidence type="ECO:0000313" key="2">
    <source>
        <dbReference type="EMBL" id="GEP06435.1"/>
    </source>
</evidence>
<feature type="compositionally biased region" description="Basic and acidic residues" evidence="1">
    <location>
        <begin position="152"/>
        <end position="182"/>
    </location>
</feature>
<organism evidence="2 4">
    <name type="scientific">Methylobacterium oxalidis</name>
    <dbReference type="NCBI Taxonomy" id="944322"/>
    <lineage>
        <taxon>Bacteria</taxon>
        <taxon>Pseudomonadati</taxon>
        <taxon>Pseudomonadota</taxon>
        <taxon>Alphaproteobacteria</taxon>
        <taxon>Hyphomicrobiales</taxon>
        <taxon>Methylobacteriaceae</taxon>
        <taxon>Methylobacterium</taxon>
    </lineage>
</organism>
<evidence type="ECO:0000313" key="3">
    <source>
        <dbReference type="EMBL" id="GLS65475.1"/>
    </source>
</evidence>
<reference evidence="2 4" key="3">
    <citation type="submission" date="2019-07" db="EMBL/GenBank/DDBJ databases">
        <title>Whole genome shotgun sequence of Methylobacterium oxalidis NBRC 107715.</title>
        <authorList>
            <person name="Hosoyama A."/>
            <person name="Uohara A."/>
            <person name="Ohji S."/>
            <person name="Ichikawa N."/>
        </authorList>
    </citation>
    <scope>NUCLEOTIDE SEQUENCE [LARGE SCALE GENOMIC DNA]</scope>
    <source>
        <strain evidence="2 4">NBRC 107715</strain>
    </source>
</reference>
<dbReference type="Proteomes" id="UP001156856">
    <property type="component" value="Unassembled WGS sequence"/>
</dbReference>
<evidence type="ECO:0008006" key="6">
    <source>
        <dbReference type="Google" id="ProtNLM"/>
    </source>
</evidence>
<reference evidence="5" key="2">
    <citation type="journal article" date="2019" name="Int. J. Syst. Evol. Microbiol.">
        <title>The Global Catalogue of Microorganisms (GCM) 10K type strain sequencing project: providing services to taxonomists for standard genome sequencing and annotation.</title>
        <authorList>
            <consortium name="The Broad Institute Genomics Platform"/>
            <consortium name="The Broad Institute Genome Sequencing Center for Infectious Disease"/>
            <person name="Wu L."/>
            <person name="Ma J."/>
        </authorList>
    </citation>
    <scope>NUCLEOTIDE SEQUENCE [LARGE SCALE GENOMIC DNA]</scope>
    <source>
        <strain evidence="5">NBRC 107715</strain>
    </source>
</reference>
<dbReference type="AlphaFoldDB" id="A0A512J944"/>
<dbReference type="EMBL" id="BSPK01000072">
    <property type="protein sequence ID" value="GLS65475.1"/>
    <property type="molecule type" value="Genomic_DNA"/>
</dbReference>
<comment type="caution">
    <text evidence="2">The sequence shown here is derived from an EMBL/GenBank/DDBJ whole genome shotgun (WGS) entry which is preliminary data.</text>
</comment>
<protein>
    <recommendedName>
        <fullName evidence="6">DUF1376 domain-containing protein</fullName>
    </recommendedName>
</protein>
<dbReference type="Pfam" id="PF07120">
    <property type="entry name" value="DUF1376"/>
    <property type="match status" value="1"/>
</dbReference>
<sequence>MTAQSDLPAPLVPLETDIQGLPAFMLDVERLFASELWALSSGEEFKAAVALWGRAWQQIPAGSLPNDERLLAAFSGAGPRWRKVRDMALRGFVLCSDGRLYHRTLCADVLRAAKSKEERRQRTAAASKARRAKGDGGEPPPSGGKNVNENNETAHRNDGRHDHRNGARHDDRNEVRHEDRNDAPTMTSRTPLRVPIDRTGQNREENIPAAACDPVPREAAGPRPAWNTRENFDRIERRCRAALAGGGPQDLRIGPIAKLEVEGLDLEAEIIPALLDIEASARVPIRTWGVYADRVAERVTVQRQTQAAQGLRPVPAAPGLAEDLIDLGVHGRWPEETLRTAIERFRQTKFWAEGIFGPPPGEPRCRVPSRLLLEAA</sequence>
<dbReference type="RefSeq" id="WP_147027976.1">
    <property type="nucleotide sequence ID" value="NZ_BJZU01000104.1"/>
</dbReference>
<name>A0A512J944_9HYPH</name>
<reference evidence="3" key="1">
    <citation type="journal article" date="2014" name="Int. J. Syst. Evol. Microbiol.">
        <title>Complete genome of a new Firmicutes species belonging to the dominant human colonic microbiota ('Ruminococcus bicirculans') reveals two chromosomes and a selective capacity to utilize plant glucans.</title>
        <authorList>
            <consortium name="NISC Comparative Sequencing Program"/>
            <person name="Wegmann U."/>
            <person name="Louis P."/>
            <person name="Goesmann A."/>
            <person name="Henrissat B."/>
            <person name="Duncan S.H."/>
            <person name="Flint H.J."/>
        </authorList>
    </citation>
    <scope>NUCLEOTIDE SEQUENCE</scope>
    <source>
        <strain evidence="3">NBRC 107715</strain>
    </source>
</reference>
<dbReference type="OrthoDB" id="7876586at2"/>
<dbReference type="InterPro" id="IPR010781">
    <property type="entry name" value="DUF1376"/>
</dbReference>
<reference evidence="3" key="4">
    <citation type="submission" date="2023-01" db="EMBL/GenBank/DDBJ databases">
        <title>Draft genome sequence of Methylobacterium oxalidis strain NBRC 107715.</title>
        <authorList>
            <person name="Sun Q."/>
            <person name="Mori K."/>
        </authorList>
    </citation>
    <scope>NUCLEOTIDE SEQUENCE</scope>
    <source>
        <strain evidence="3">NBRC 107715</strain>
    </source>
</reference>
<dbReference type="Proteomes" id="UP000321960">
    <property type="component" value="Unassembled WGS sequence"/>
</dbReference>
<dbReference type="EMBL" id="BJZU01000104">
    <property type="protein sequence ID" value="GEP06435.1"/>
    <property type="molecule type" value="Genomic_DNA"/>
</dbReference>
<evidence type="ECO:0000313" key="5">
    <source>
        <dbReference type="Proteomes" id="UP001156856"/>
    </source>
</evidence>
<evidence type="ECO:0000313" key="4">
    <source>
        <dbReference type="Proteomes" id="UP000321960"/>
    </source>
</evidence>
<evidence type="ECO:0000256" key="1">
    <source>
        <dbReference type="SAM" id="MobiDB-lite"/>
    </source>
</evidence>
<accession>A0A512J944</accession>
<proteinExistence type="predicted"/>